<dbReference type="AlphaFoldDB" id="A0A2D0QVB5"/>
<dbReference type="GO" id="GO:0005886">
    <property type="term" value="C:plasma membrane"/>
    <property type="evidence" value="ECO:0007669"/>
    <property type="project" value="TreeGrafter"/>
</dbReference>
<dbReference type="Proteomes" id="UP000221080">
    <property type="component" value="Chromosome 5"/>
</dbReference>
<reference evidence="4" key="1">
    <citation type="journal article" date="2016" name="Nat. Commun.">
        <title>The channel catfish genome sequence provides insights into the evolution of scale formation in teleosts.</title>
        <authorList>
            <person name="Liu Z."/>
            <person name="Liu S."/>
            <person name="Yao J."/>
            <person name="Bao L."/>
            <person name="Zhang J."/>
            <person name="Li Y."/>
            <person name="Jiang C."/>
            <person name="Sun L."/>
            <person name="Wang R."/>
            <person name="Zhang Y."/>
            <person name="Zhou T."/>
            <person name="Zeng Q."/>
            <person name="Fu Q."/>
            <person name="Gao S."/>
            <person name="Li N."/>
            <person name="Koren S."/>
            <person name="Jiang Y."/>
            <person name="Zimin A."/>
            <person name="Xu P."/>
            <person name="Phillippy A.M."/>
            <person name="Geng X."/>
            <person name="Song L."/>
            <person name="Sun F."/>
            <person name="Li C."/>
            <person name="Wang X."/>
            <person name="Chen A."/>
            <person name="Jin Y."/>
            <person name="Yuan Z."/>
            <person name="Yang Y."/>
            <person name="Tan S."/>
            <person name="Peatman E."/>
            <person name="Lu J."/>
            <person name="Qin Z."/>
            <person name="Dunham R."/>
            <person name="Li Z."/>
            <person name="Sonstegard T."/>
            <person name="Feng J."/>
            <person name="Danzmann R.G."/>
            <person name="Schroeder S."/>
            <person name="Scheffler B."/>
            <person name="Duke M.V."/>
            <person name="Ballard L."/>
            <person name="Kucuktas H."/>
            <person name="Kaltenboeck L."/>
            <person name="Liu H."/>
            <person name="Armbruster J."/>
            <person name="Xie Y."/>
            <person name="Kirby M.L."/>
            <person name="Tian Y."/>
            <person name="Flanagan M.E."/>
            <person name="Mu W."/>
            <person name="Waldbieser G.C."/>
        </authorList>
    </citation>
    <scope>NUCLEOTIDE SEQUENCE [LARGE SCALE GENOMIC DNA]</scope>
    <source>
        <strain evidence="4">SDA103</strain>
    </source>
</reference>
<evidence type="ECO:0000313" key="4">
    <source>
        <dbReference type="Proteomes" id="UP000221080"/>
    </source>
</evidence>
<feature type="chain" id="PRO_5011977036" evidence="2">
    <location>
        <begin position="20"/>
        <end position="293"/>
    </location>
</feature>
<name>A0A2D0QVB5_ICTPU</name>
<organism evidence="4 5">
    <name type="scientific">Ictalurus punctatus</name>
    <name type="common">Channel catfish</name>
    <name type="synonym">Silurus punctatus</name>
    <dbReference type="NCBI Taxonomy" id="7998"/>
    <lineage>
        <taxon>Eukaryota</taxon>
        <taxon>Metazoa</taxon>
        <taxon>Chordata</taxon>
        <taxon>Craniata</taxon>
        <taxon>Vertebrata</taxon>
        <taxon>Euteleostomi</taxon>
        <taxon>Actinopterygii</taxon>
        <taxon>Neopterygii</taxon>
        <taxon>Teleostei</taxon>
        <taxon>Ostariophysi</taxon>
        <taxon>Siluriformes</taxon>
        <taxon>Ictaluridae</taxon>
        <taxon>Ictalurus</taxon>
    </lineage>
</organism>
<feature type="signal peptide" evidence="2">
    <location>
        <begin position="1"/>
        <end position="19"/>
    </location>
</feature>
<dbReference type="CTD" id="80733"/>
<evidence type="ECO:0000256" key="1">
    <source>
        <dbReference type="ARBA" id="ARBA00010718"/>
    </source>
</evidence>
<dbReference type="Gene3D" id="3.10.200.10">
    <property type="entry name" value="Alpha carbonic anhydrase"/>
    <property type="match status" value="2"/>
</dbReference>
<keyword evidence="4" id="KW-1185">Reference proteome</keyword>
<reference evidence="5" key="2">
    <citation type="submission" date="2025-08" db="UniProtKB">
        <authorList>
            <consortium name="RefSeq"/>
        </authorList>
    </citation>
    <scope>IDENTIFICATION</scope>
    <source>
        <tissue evidence="5">Blood</tissue>
    </source>
</reference>
<dbReference type="PANTHER" id="PTHR18952">
    <property type="entry name" value="CARBONIC ANHYDRASE"/>
    <property type="match status" value="1"/>
</dbReference>
<evidence type="ECO:0000259" key="3">
    <source>
        <dbReference type="PROSITE" id="PS51144"/>
    </source>
</evidence>
<protein>
    <submittedName>
        <fullName evidence="5">Carbonic anhydrase 15 isoform X2</fullName>
    </submittedName>
</protein>
<dbReference type="GO" id="GO:0008270">
    <property type="term" value="F:zinc ion binding"/>
    <property type="evidence" value="ECO:0007669"/>
    <property type="project" value="InterPro"/>
</dbReference>
<dbReference type="GO" id="GO:0004089">
    <property type="term" value="F:carbonate dehydratase activity"/>
    <property type="evidence" value="ECO:0007669"/>
    <property type="project" value="InterPro"/>
</dbReference>
<accession>A0A2D0QVB5</accession>
<gene>
    <name evidence="5" type="primary">car15</name>
</gene>
<dbReference type="RefSeq" id="XP_017322362.1">
    <property type="nucleotide sequence ID" value="XM_017466873.2"/>
</dbReference>
<evidence type="ECO:0000256" key="2">
    <source>
        <dbReference type="SAM" id="SignalP"/>
    </source>
</evidence>
<sequence length="293" mass="32929">MQSWMSALISVLMLSTVSALSLKGFYVPPLNYCYTEDSCSPYNWVKMFPTCIAKESGLHSPINLQRVVIKNNSIDPLELQGFDVPQKSWTVVNVRDTVVVKFQAGMTVKGGSIKHNYRIVEMRFHWGSNTTNGSEHKLDARRFPMEIASEENQAFKAIAHAVLNVPYPGDSVSASPPALSHLLPEDGTFYQYHGGQTTPPCRQTVTWIVFEKPIFISRKQHLPFITQLYYSDENDTVKKLLVGNYRFIQPSLNRQIFVSSAVKIRSASGAALSQRTLFIPLLILASELSHTML</sequence>
<dbReference type="PANTHER" id="PTHR18952:SF134">
    <property type="entry name" value="CARBONIC ANHYDRASE 15"/>
    <property type="match status" value="1"/>
</dbReference>
<dbReference type="InterPro" id="IPR023561">
    <property type="entry name" value="Carbonic_anhydrase_a-class"/>
</dbReference>
<dbReference type="GeneID" id="108264895"/>
<dbReference type="PROSITE" id="PS51144">
    <property type="entry name" value="ALPHA_CA_2"/>
    <property type="match status" value="1"/>
</dbReference>
<keyword evidence="2" id="KW-0732">Signal</keyword>
<proteinExistence type="inferred from homology"/>
<dbReference type="OrthoDB" id="429145at2759"/>
<evidence type="ECO:0000313" key="5">
    <source>
        <dbReference type="RefSeq" id="XP_017322362.1"/>
    </source>
</evidence>
<dbReference type="InterPro" id="IPR001148">
    <property type="entry name" value="CA_dom"/>
</dbReference>
<dbReference type="SMART" id="SM01057">
    <property type="entry name" value="Carb_anhydrase"/>
    <property type="match status" value="1"/>
</dbReference>
<dbReference type="Pfam" id="PF00194">
    <property type="entry name" value="Carb_anhydrase"/>
    <property type="match status" value="2"/>
</dbReference>
<dbReference type="SUPFAM" id="SSF51069">
    <property type="entry name" value="Carbonic anhydrase"/>
    <property type="match status" value="1"/>
</dbReference>
<dbReference type="InterPro" id="IPR036398">
    <property type="entry name" value="CA_dom_sf"/>
</dbReference>
<feature type="domain" description="Alpha-carbonic anhydrase" evidence="3">
    <location>
        <begin position="30"/>
        <end position="260"/>
    </location>
</feature>
<comment type="similarity">
    <text evidence="1">Belongs to the alpha-carbonic anhydrase family.</text>
</comment>